<dbReference type="PROSITE" id="PS51462">
    <property type="entry name" value="NUDIX"/>
    <property type="match status" value="1"/>
</dbReference>
<comment type="caution">
    <text evidence="4">The sequence shown here is derived from an EMBL/GenBank/DDBJ whole genome shotgun (WGS) entry which is preliminary data.</text>
</comment>
<proteinExistence type="predicted"/>
<gene>
    <name evidence="4" type="ORF">COX83_02130</name>
</gene>
<feature type="domain" description="Nudix hydrolase" evidence="3">
    <location>
        <begin position="233"/>
        <end position="369"/>
    </location>
</feature>
<evidence type="ECO:0000256" key="1">
    <source>
        <dbReference type="ARBA" id="ARBA00001946"/>
    </source>
</evidence>
<dbReference type="InterPro" id="IPR000086">
    <property type="entry name" value="NUDIX_hydrolase_dom"/>
</dbReference>
<name>A0A2M7V4E2_9BACT</name>
<organism evidence="4 5">
    <name type="scientific">Candidatus Magasanikbacteria bacterium CG_4_10_14_0_2_um_filter_41_31</name>
    <dbReference type="NCBI Taxonomy" id="1974639"/>
    <lineage>
        <taxon>Bacteria</taxon>
        <taxon>Candidatus Magasanikiibacteriota</taxon>
    </lineage>
</organism>
<evidence type="ECO:0000313" key="5">
    <source>
        <dbReference type="Proteomes" id="UP000230078"/>
    </source>
</evidence>
<protein>
    <recommendedName>
        <fullName evidence="3">Nudix hydrolase domain-containing protein</fullName>
    </recommendedName>
</protein>
<evidence type="ECO:0000313" key="4">
    <source>
        <dbReference type="EMBL" id="PIZ93428.1"/>
    </source>
</evidence>
<dbReference type="SUPFAM" id="SSF52972">
    <property type="entry name" value="ITPase-like"/>
    <property type="match status" value="1"/>
</dbReference>
<dbReference type="PANTHER" id="PTHR43046">
    <property type="entry name" value="GDP-MANNOSE MANNOSYL HYDROLASE"/>
    <property type="match status" value="1"/>
</dbReference>
<evidence type="ECO:0000259" key="3">
    <source>
        <dbReference type="PROSITE" id="PS51462"/>
    </source>
</evidence>
<dbReference type="GO" id="GO:0047429">
    <property type="term" value="F:nucleoside triphosphate diphosphatase activity"/>
    <property type="evidence" value="ECO:0007669"/>
    <property type="project" value="InterPro"/>
</dbReference>
<dbReference type="Pfam" id="PF01725">
    <property type="entry name" value="Ham1p_like"/>
    <property type="match status" value="1"/>
</dbReference>
<accession>A0A2M7V4E2</accession>
<dbReference type="Pfam" id="PF00293">
    <property type="entry name" value="NUDIX"/>
    <property type="match status" value="1"/>
</dbReference>
<dbReference type="SUPFAM" id="SSF55811">
    <property type="entry name" value="Nudix"/>
    <property type="match status" value="1"/>
</dbReference>
<reference evidence="5" key="1">
    <citation type="submission" date="2017-09" db="EMBL/GenBank/DDBJ databases">
        <title>Depth-based differentiation of microbial function through sediment-hosted aquifers and enrichment of novel symbionts in the deep terrestrial subsurface.</title>
        <authorList>
            <person name="Probst A.J."/>
            <person name="Ladd B."/>
            <person name="Jarett J.K."/>
            <person name="Geller-Mcgrath D.E."/>
            <person name="Sieber C.M.K."/>
            <person name="Emerson J.B."/>
            <person name="Anantharaman K."/>
            <person name="Thomas B.C."/>
            <person name="Malmstrom R."/>
            <person name="Stieglmeier M."/>
            <person name="Klingl A."/>
            <person name="Woyke T."/>
            <person name="Ryan C.M."/>
            <person name="Banfield J.F."/>
        </authorList>
    </citation>
    <scope>NUCLEOTIDE SEQUENCE [LARGE SCALE GENOMIC DNA]</scope>
</reference>
<dbReference type="InterPro" id="IPR029001">
    <property type="entry name" value="ITPase-like_fam"/>
</dbReference>
<keyword evidence="2" id="KW-0378">Hydrolase</keyword>
<dbReference type="PANTHER" id="PTHR43046:SF14">
    <property type="entry name" value="MUTT_NUDIX FAMILY PROTEIN"/>
    <property type="match status" value="1"/>
</dbReference>
<dbReference type="EMBL" id="PFPI01000026">
    <property type="protein sequence ID" value="PIZ93428.1"/>
    <property type="molecule type" value="Genomic_DNA"/>
</dbReference>
<comment type="cofactor">
    <cofactor evidence="1">
        <name>Mg(2+)</name>
        <dbReference type="ChEBI" id="CHEBI:18420"/>
    </cofactor>
</comment>
<sequence>MCNTSCIQKWRNNIKQDKRIARSMKRQSLLIATTNKRKQAQIKHTLGSSPLKLIFLDDLEKKMPAPDEDADTLEGNAILKAKAYGDAMKMLTLAEDTGLFIDALNGWPGVYSARVADISDDQCTLTLEKMKDVPQGQRGATFKSVVAVYDPTDNSIFLSTGEKRGEIATDIAEVTDVHKKSIGHTFGYNRIFHHTDIDKRASELTYQEREENKHHRSVALHNVKYFLQNQYGGKHFVVPVAMIIRDGKILMNKRNDPHNPQFHEVWEFPGGTVEIGENIFENVVRECKEETGYDVEILEQLPFIRVKTRHIERFSYQIYLIPILCKVIGGDGVFSDDEVLEMKWYTPEEIPSLKLFPDDENMVSEFLGMIHDAISKNNL</sequence>
<dbReference type="CDD" id="cd00515">
    <property type="entry name" value="HAM1"/>
    <property type="match status" value="1"/>
</dbReference>
<evidence type="ECO:0000256" key="2">
    <source>
        <dbReference type="ARBA" id="ARBA00022801"/>
    </source>
</evidence>
<dbReference type="InterPro" id="IPR002637">
    <property type="entry name" value="RdgB/HAM1"/>
</dbReference>
<dbReference type="AlphaFoldDB" id="A0A2M7V4E2"/>
<dbReference type="Proteomes" id="UP000230078">
    <property type="component" value="Unassembled WGS sequence"/>
</dbReference>
<dbReference type="Gene3D" id="3.90.79.10">
    <property type="entry name" value="Nucleoside Triphosphate Pyrophosphohydrolase"/>
    <property type="match status" value="1"/>
</dbReference>
<dbReference type="InterPro" id="IPR015797">
    <property type="entry name" value="NUDIX_hydrolase-like_dom_sf"/>
</dbReference>
<dbReference type="GO" id="GO:0009143">
    <property type="term" value="P:nucleoside triphosphate catabolic process"/>
    <property type="evidence" value="ECO:0007669"/>
    <property type="project" value="InterPro"/>
</dbReference>
<dbReference type="CDD" id="cd02883">
    <property type="entry name" value="NUDIX_Hydrolase"/>
    <property type="match status" value="1"/>
</dbReference>
<dbReference type="Gene3D" id="3.90.950.10">
    <property type="match status" value="1"/>
</dbReference>